<proteinExistence type="inferred from homology"/>
<dbReference type="InterPro" id="IPR003362">
    <property type="entry name" value="Bact_transf"/>
</dbReference>
<organism evidence="4 5">
    <name type="scientific">Carnobacterium inhibens subsp. gilichinskyi</name>
    <dbReference type="NCBI Taxonomy" id="1266845"/>
    <lineage>
        <taxon>Bacteria</taxon>
        <taxon>Bacillati</taxon>
        <taxon>Bacillota</taxon>
        <taxon>Bacilli</taxon>
        <taxon>Lactobacillales</taxon>
        <taxon>Carnobacteriaceae</taxon>
        <taxon>Carnobacterium</taxon>
    </lineage>
</organism>
<dbReference type="KEGG" id="caw:Q783_07025"/>
<evidence type="ECO:0000256" key="1">
    <source>
        <dbReference type="ARBA" id="ARBA00006464"/>
    </source>
</evidence>
<evidence type="ECO:0000259" key="3">
    <source>
        <dbReference type="Pfam" id="PF02397"/>
    </source>
</evidence>
<dbReference type="PANTHER" id="PTHR30576">
    <property type="entry name" value="COLANIC BIOSYNTHESIS UDP-GLUCOSE LIPID CARRIER TRANSFERASE"/>
    <property type="match status" value="1"/>
</dbReference>
<name>U5S9N0_9LACT</name>
<feature type="domain" description="Bacterial sugar transferase" evidence="3">
    <location>
        <begin position="28"/>
        <end position="217"/>
    </location>
</feature>
<dbReference type="RefSeq" id="WP_023178381.1">
    <property type="nucleotide sequence ID" value="NC_022606.1"/>
</dbReference>
<feature type="transmembrane region" description="Helical" evidence="2">
    <location>
        <begin position="33"/>
        <end position="54"/>
    </location>
</feature>
<dbReference type="Pfam" id="PF02397">
    <property type="entry name" value="Bac_transf"/>
    <property type="match status" value="1"/>
</dbReference>
<keyword evidence="2" id="KW-0812">Transmembrane</keyword>
<evidence type="ECO:0000313" key="5">
    <source>
        <dbReference type="Proteomes" id="UP000017469"/>
    </source>
</evidence>
<keyword evidence="2" id="KW-0472">Membrane</keyword>
<dbReference type="HOGENOM" id="CLU_024920_1_0_9"/>
<dbReference type="Proteomes" id="UP000017469">
    <property type="component" value="Chromosome"/>
</dbReference>
<dbReference type="GO" id="GO:0016780">
    <property type="term" value="F:phosphotransferase activity, for other substituted phosphate groups"/>
    <property type="evidence" value="ECO:0007669"/>
    <property type="project" value="TreeGrafter"/>
</dbReference>
<dbReference type="PANTHER" id="PTHR30576:SF0">
    <property type="entry name" value="UNDECAPRENYL-PHOSPHATE N-ACETYLGALACTOSAMINYL 1-PHOSPHATE TRANSFERASE-RELATED"/>
    <property type="match status" value="1"/>
</dbReference>
<dbReference type="STRING" id="1266845.Q783_07025"/>
<accession>U5S9N0</accession>
<keyword evidence="2" id="KW-1133">Transmembrane helix</keyword>
<dbReference type="eggNOG" id="COG2148">
    <property type="taxonomic scope" value="Bacteria"/>
</dbReference>
<dbReference type="EMBL" id="CP006812">
    <property type="protein sequence ID" value="AGY81960.1"/>
    <property type="molecule type" value="Genomic_DNA"/>
</dbReference>
<sequence length="222" mass="25925">MEIDKTNIFETNLSSIMVKEKHFFNIIKRIIDILLSSLGLIFLVPMTLIIAILIKIDDPKGKVFFSQNRVGKNEEIFKMYKFRSMYSNAEERLESILKYNEIHGAMFKMKEDPRITRIGKYLRKTSLDELPQFFNVLKGNMSLIGPRPPLLQEVELYSLYDKQRLLIRPGITGLWQVSGRNSLSFHQMVELDIEYIKNRSILNDMKILLKTVIVVIKSSDAY</sequence>
<reference evidence="4 5" key="1">
    <citation type="journal article" date="2013" name="Genome Announc.">
        <title>Complete Genome Sequence of Carnobacterium gilichinskyi Strain WN1359T (DSM 27470T).</title>
        <authorList>
            <person name="Leonard M.T."/>
            <person name="Panayotova N."/>
            <person name="Farmerie W.G."/>
            <person name="Triplett E.W."/>
            <person name="Nicholson W.L."/>
        </authorList>
    </citation>
    <scope>NUCLEOTIDE SEQUENCE [LARGE SCALE GENOMIC DNA]</scope>
    <source>
        <strain evidence="4 5">WN1359</strain>
    </source>
</reference>
<comment type="similarity">
    <text evidence="1">Belongs to the bacterial sugar transferase family.</text>
</comment>
<dbReference type="PATRIC" id="fig|1266845.5.peg.1304"/>
<protein>
    <submittedName>
        <fullName evidence="4">Multidrug MFS transporter</fullName>
    </submittedName>
</protein>
<evidence type="ECO:0000256" key="2">
    <source>
        <dbReference type="SAM" id="Phobius"/>
    </source>
</evidence>
<gene>
    <name evidence="4" type="ORF">Q783_07025</name>
</gene>
<evidence type="ECO:0000313" key="4">
    <source>
        <dbReference type="EMBL" id="AGY81960.1"/>
    </source>
</evidence>
<dbReference type="AlphaFoldDB" id="U5S9N0"/>